<organism evidence="5 6">
    <name type="scientific">Clostridium chromiireducens</name>
    <dbReference type="NCBI Taxonomy" id="225345"/>
    <lineage>
        <taxon>Bacteria</taxon>
        <taxon>Bacillati</taxon>
        <taxon>Bacillota</taxon>
        <taxon>Clostridia</taxon>
        <taxon>Eubacteriales</taxon>
        <taxon>Clostridiaceae</taxon>
        <taxon>Clostridium</taxon>
    </lineage>
</organism>
<dbReference type="Pfam" id="PF13240">
    <property type="entry name" value="Zn_Ribbon_1"/>
    <property type="match status" value="1"/>
</dbReference>
<comment type="caution">
    <text evidence="5">The sequence shown here is derived from an EMBL/GenBank/DDBJ whole genome shotgun (WGS) entry which is preliminary data.</text>
</comment>
<feature type="coiled-coil region" evidence="1">
    <location>
        <begin position="185"/>
        <end position="212"/>
    </location>
</feature>
<feature type="domain" description="Zinc-ribbon" evidence="3">
    <location>
        <begin position="3"/>
        <end position="24"/>
    </location>
</feature>
<evidence type="ECO:0000259" key="4">
    <source>
        <dbReference type="Pfam" id="PF19092"/>
    </source>
</evidence>
<evidence type="ECO:0000313" key="5">
    <source>
        <dbReference type="EMBL" id="MVX64621.1"/>
    </source>
</evidence>
<keyword evidence="2" id="KW-0812">Transmembrane</keyword>
<evidence type="ECO:0000313" key="6">
    <source>
        <dbReference type="Proteomes" id="UP000656077"/>
    </source>
</evidence>
<feature type="transmembrane region" description="Helical" evidence="2">
    <location>
        <begin position="48"/>
        <end position="67"/>
    </location>
</feature>
<dbReference type="EMBL" id="WSRQ01000019">
    <property type="protein sequence ID" value="MVX64621.1"/>
    <property type="molecule type" value="Genomic_DNA"/>
</dbReference>
<dbReference type="RefSeq" id="WP_160359505.1">
    <property type="nucleotide sequence ID" value="NZ_WSRQ01000019.1"/>
</dbReference>
<dbReference type="Pfam" id="PF19092">
    <property type="entry name" value="DUF5780"/>
    <property type="match status" value="1"/>
</dbReference>
<protein>
    <submittedName>
        <fullName evidence="5">Zinc-ribbon domain-containing protein</fullName>
    </submittedName>
</protein>
<accession>A0A964RMW2</accession>
<feature type="domain" description="DUF5780" evidence="4">
    <location>
        <begin position="296"/>
        <end position="403"/>
    </location>
</feature>
<gene>
    <name evidence="5" type="ORF">GKZ28_13055</name>
</gene>
<evidence type="ECO:0000256" key="2">
    <source>
        <dbReference type="SAM" id="Phobius"/>
    </source>
</evidence>
<evidence type="ECO:0000259" key="3">
    <source>
        <dbReference type="Pfam" id="PF13240"/>
    </source>
</evidence>
<proteinExistence type="predicted"/>
<keyword evidence="1" id="KW-0175">Coiled coil</keyword>
<dbReference type="Proteomes" id="UP000656077">
    <property type="component" value="Unassembled WGS sequence"/>
</dbReference>
<dbReference type="InterPro" id="IPR043939">
    <property type="entry name" value="DUF5780"/>
</dbReference>
<keyword evidence="2" id="KW-1133">Transmembrane helix</keyword>
<keyword evidence="2" id="KW-0472">Membrane</keyword>
<dbReference type="InterPro" id="IPR026870">
    <property type="entry name" value="Zinc_ribbon_dom"/>
</dbReference>
<name>A0A964RMW2_9CLOT</name>
<evidence type="ECO:0000256" key="1">
    <source>
        <dbReference type="SAM" id="Coils"/>
    </source>
</evidence>
<sequence>MLCKKCGHENGDSSQFCNSCGTKLNKSERHCIQNLKDKIKGFDKRKKYIILASSIVVIIIIIGIILFTNPTFRFEMAIKTNSIGKATTVFNESIKGNKKYEDSANTFLKGEISNVEKEFKNESIAYDKAKNKLDNIKGLGVASLEVNDAIKEIDNLNDSRTAFNKAEDYLKEEDYVNAIKQYSNVIKEDKNYDNAQKEIENNKEKYKEKVLADAEENANNNEYDKAVSLLSETDAIIKNDNDITTKLDLYKQKLNEIREKEKQQKIKQAQSEQLLIVDSCAVSVQDTQWKALYPDMLQAFVTNKSDKTVKNMNVGFLAYDSNGYPLKIKTQFSYSGGNFEFTGNADNINLVSGAQFGAGVGWKLDEKHGISTIKACVKDATFYDGTTWNNPYYQYWIEQYKEKQLK</sequence>
<reference evidence="5" key="1">
    <citation type="submission" date="2019-12" db="EMBL/GenBank/DDBJ databases">
        <title>Microbes associate with the intestines of laboratory mice.</title>
        <authorList>
            <person name="Navarre W."/>
            <person name="Wong E."/>
        </authorList>
    </citation>
    <scope>NUCLEOTIDE SEQUENCE</scope>
    <source>
        <strain evidence="5">NM79_F5</strain>
    </source>
</reference>
<dbReference type="AlphaFoldDB" id="A0A964RMW2"/>